<feature type="chain" id="PRO_5046792899" evidence="1">
    <location>
        <begin position="24"/>
        <end position="140"/>
    </location>
</feature>
<evidence type="ECO:0000313" key="2">
    <source>
        <dbReference type="EMBL" id="MFC6281022.1"/>
    </source>
</evidence>
<proteinExistence type="predicted"/>
<dbReference type="Pfam" id="PF13663">
    <property type="entry name" value="DUF4148"/>
    <property type="match status" value="2"/>
</dbReference>
<comment type="caution">
    <text evidence="2">The sequence shown here is derived from an EMBL/GenBank/DDBJ whole genome shotgun (WGS) entry which is preliminary data.</text>
</comment>
<dbReference type="RefSeq" id="WP_371436042.1">
    <property type="nucleotide sequence ID" value="NZ_JBHSRS010000015.1"/>
</dbReference>
<protein>
    <submittedName>
        <fullName evidence="2">DUF4148 domain-containing protein</fullName>
    </submittedName>
</protein>
<dbReference type="Proteomes" id="UP001596270">
    <property type="component" value="Unassembled WGS sequence"/>
</dbReference>
<evidence type="ECO:0000256" key="1">
    <source>
        <dbReference type="SAM" id="SignalP"/>
    </source>
</evidence>
<keyword evidence="3" id="KW-1185">Reference proteome</keyword>
<feature type="signal peptide" evidence="1">
    <location>
        <begin position="1"/>
        <end position="23"/>
    </location>
</feature>
<dbReference type="EMBL" id="JBHSRS010000015">
    <property type="protein sequence ID" value="MFC6281022.1"/>
    <property type="molecule type" value="Genomic_DNA"/>
</dbReference>
<reference evidence="3" key="1">
    <citation type="journal article" date="2019" name="Int. J. Syst. Evol. Microbiol.">
        <title>The Global Catalogue of Microorganisms (GCM) 10K type strain sequencing project: providing services to taxonomists for standard genome sequencing and annotation.</title>
        <authorList>
            <consortium name="The Broad Institute Genomics Platform"/>
            <consortium name="The Broad Institute Genome Sequencing Center for Infectious Disease"/>
            <person name="Wu L."/>
            <person name="Ma J."/>
        </authorList>
    </citation>
    <scope>NUCLEOTIDE SEQUENCE [LARGE SCALE GENOMIC DNA]</scope>
    <source>
        <strain evidence="3">CCUG 39402</strain>
    </source>
</reference>
<dbReference type="InterPro" id="IPR025421">
    <property type="entry name" value="DUF4148"/>
</dbReference>
<evidence type="ECO:0000313" key="3">
    <source>
        <dbReference type="Proteomes" id="UP001596270"/>
    </source>
</evidence>
<organism evidence="2 3">
    <name type="scientific">Polaromonas aquatica</name>
    <dbReference type="NCBI Taxonomy" id="332657"/>
    <lineage>
        <taxon>Bacteria</taxon>
        <taxon>Pseudomonadati</taxon>
        <taxon>Pseudomonadota</taxon>
        <taxon>Betaproteobacteria</taxon>
        <taxon>Burkholderiales</taxon>
        <taxon>Comamonadaceae</taxon>
        <taxon>Polaromonas</taxon>
    </lineage>
</organism>
<keyword evidence="1" id="KW-0732">Signal</keyword>
<gene>
    <name evidence="2" type="ORF">ACFQND_07235</name>
</gene>
<name>A0ABW1TUS4_9BURK</name>
<sequence>MNTKFIATTVFAIAAMSGASAFAQNNLYGEAALVIPPVASTSNVTRAQVQAEYLQARQKGELPVSPEAAFAAAPATPSTVTRAQVQAEYFQARQKGELPASPEVAFAAAPAAPSTVTRAEVRAQAIVAAHAAQATGNSTL</sequence>
<accession>A0ABW1TUS4</accession>